<dbReference type="AlphaFoldDB" id="A0A3B0VF41"/>
<protein>
    <recommendedName>
        <fullName evidence="2">4-hydroxybenzoate synthetase</fullName>
    </recommendedName>
</protein>
<reference evidence="1" key="1">
    <citation type="submission" date="2018-06" db="EMBL/GenBank/DDBJ databases">
        <authorList>
            <person name="Zhirakovskaya E."/>
        </authorList>
    </citation>
    <scope>NUCLEOTIDE SEQUENCE</scope>
</reference>
<evidence type="ECO:0008006" key="2">
    <source>
        <dbReference type="Google" id="ProtNLM"/>
    </source>
</evidence>
<gene>
    <name evidence="1" type="ORF">MNBD_GAMMA01-925</name>
</gene>
<sequence>FLYSVTMIELRRYPLALQLLMQTDGTVTELIKLLAQEDIQVIKLSETINKIRVLNRHIFLQGKHTGQNWLHAESKIYLDHLPDNFVKDLLEKSVPIGTLWANYRIETFKQPIKQFAETCTENKQPGFECGTKLLGRTYHVFNKQQIIMEITEKFPVKHYLQVLPS</sequence>
<accession>A0A3B0VF41</accession>
<dbReference type="Pfam" id="PF01947">
    <property type="entry name" value="Rv2949c-like"/>
    <property type="match status" value="1"/>
</dbReference>
<dbReference type="Gene3D" id="3.40.1410.10">
    <property type="entry name" value="Chorismate lyase-like"/>
    <property type="match status" value="1"/>
</dbReference>
<dbReference type="EMBL" id="UOEW01000347">
    <property type="protein sequence ID" value="VAW42165.1"/>
    <property type="molecule type" value="Genomic_DNA"/>
</dbReference>
<name>A0A3B0VF41_9ZZZZ</name>
<dbReference type="InterPro" id="IPR002800">
    <property type="entry name" value="Rv2949c-like"/>
</dbReference>
<dbReference type="SUPFAM" id="SSF64288">
    <property type="entry name" value="Chorismate lyase-like"/>
    <property type="match status" value="1"/>
</dbReference>
<evidence type="ECO:0000313" key="1">
    <source>
        <dbReference type="EMBL" id="VAW42165.1"/>
    </source>
</evidence>
<proteinExistence type="predicted"/>
<feature type="non-terminal residue" evidence="1">
    <location>
        <position position="1"/>
    </location>
</feature>
<dbReference type="InterPro" id="IPR028978">
    <property type="entry name" value="Chorismate_lyase_/UTRA_dom_sf"/>
</dbReference>
<organism evidence="1">
    <name type="scientific">hydrothermal vent metagenome</name>
    <dbReference type="NCBI Taxonomy" id="652676"/>
    <lineage>
        <taxon>unclassified sequences</taxon>
        <taxon>metagenomes</taxon>
        <taxon>ecological metagenomes</taxon>
    </lineage>
</organism>